<evidence type="ECO:0000313" key="1">
    <source>
        <dbReference type="EMBL" id="KAK3608969.1"/>
    </source>
</evidence>
<organism evidence="1 2">
    <name type="scientific">Potamilus streckersoni</name>
    <dbReference type="NCBI Taxonomy" id="2493646"/>
    <lineage>
        <taxon>Eukaryota</taxon>
        <taxon>Metazoa</taxon>
        <taxon>Spiralia</taxon>
        <taxon>Lophotrochozoa</taxon>
        <taxon>Mollusca</taxon>
        <taxon>Bivalvia</taxon>
        <taxon>Autobranchia</taxon>
        <taxon>Heteroconchia</taxon>
        <taxon>Palaeoheterodonta</taxon>
        <taxon>Unionida</taxon>
        <taxon>Unionoidea</taxon>
        <taxon>Unionidae</taxon>
        <taxon>Ambleminae</taxon>
        <taxon>Lampsilini</taxon>
        <taxon>Potamilus</taxon>
    </lineage>
</organism>
<dbReference type="Proteomes" id="UP001195483">
    <property type="component" value="Unassembled WGS sequence"/>
</dbReference>
<comment type="caution">
    <text evidence="1">The sequence shown here is derived from an EMBL/GenBank/DDBJ whole genome shotgun (WGS) entry which is preliminary data.</text>
</comment>
<reference evidence="1" key="1">
    <citation type="journal article" date="2021" name="Genome Biol. Evol.">
        <title>A High-Quality Reference Genome for a Parasitic Bivalve with Doubly Uniparental Inheritance (Bivalvia: Unionida).</title>
        <authorList>
            <person name="Smith C.H."/>
        </authorList>
    </citation>
    <scope>NUCLEOTIDE SEQUENCE</scope>
    <source>
        <strain evidence="1">CHS0354</strain>
    </source>
</reference>
<dbReference type="EMBL" id="JAEAOA010001757">
    <property type="protein sequence ID" value="KAK3608969.1"/>
    <property type="molecule type" value="Genomic_DNA"/>
</dbReference>
<evidence type="ECO:0000313" key="2">
    <source>
        <dbReference type="Proteomes" id="UP001195483"/>
    </source>
</evidence>
<reference evidence="1" key="3">
    <citation type="submission" date="2023-05" db="EMBL/GenBank/DDBJ databases">
        <authorList>
            <person name="Smith C.H."/>
        </authorList>
    </citation>
    <scope>NUCLEOTIDE SEQUENCE</scope>
    <source>
        <strain evidence="1">CHS0354</strain>
        <tissue evidence="1">Mantle</tissue>
    </source>
</reference>
<name>A0AAE0WCA5_9BIVA</name>
<gene>
    <name evidence="1" type="ORF">CHS0354_029310</name>
</gene>
<feature type="non-terminal residue" evidence="1">
    <location>
        <position position="1"/>
    </location>
</feature>
<dbReference type="AlphaFoldDB" id="A0AAE0WCA5"/>
<proteinExistence type="predicted"/>
<protein>
    <submittedName>
        <fullName evidence="1">Uncharacterized protein</fullName>
    </submittedName>
</protein>
<reference evidence="1" key="2">
    <citation type="journal article" date="2021" name="Genome Biol. Evol.">
        <title>Developing a high-quality reference genome for a parasitic bivalve with doubly uniparental inheritance (Bivalvia: Unionida).</title>
        <authorList>
            <person name="Smith C.H."/>
        </authorList>
    </citation>
    <scope>NUCLEOTIDE SEQUENCE</scope>
    <source>
        <strain evidence="1">CHS0354</strain>
        <tissue evidence="1">Mantle</tissue>
    </source>
</reference>
<sequence length="104" mass="11693">VLCNPDAAIDGDLWSRDGFGFLEFNVCKFLDSGFTGQSMLTSSISQQDEVTCECEKNYFAPHKACQAICRTNSLLLNDDKEACEVRGLKQVVKESGAEQYWLWK</sequence>
<keyword evidence="2" id="KW-1185">Reference proteome</keyword>
<accession>A0AAE0WCA5</accession>